<dbReference type="GO" id="GO:0003677">
    <property type="term" value="F:DNA binding"/>
    <property type="evidence" value="ECO:0007669"/>
    <property type="project" value="UniProtKB-KW"/>
</dbReference>
<sequence>MKKEEFINMVDEKLKLIRNEKGYTQDKMAEVLGISKKTLVQAEKRRSSLGWAHAVALCTIFKDSEVLQMTFGGDPQDIILTLAFDGYEVGSHKTMGGRIWWKDITKMGNYQVQKNIISKYYRILDEEDRRMVSSFEEEYIYDRLKELNQDK</sequence>
<dbReference type="Gene3D" id="1.10.260.40">
    <property type="entry name" value="lambda repressor-like DNA-binding domains"/>
    <property type="match status" value="1"/>
</dbReference>
<dbReference type="AlphaFoldDB" id="A0A1M6LFI6"/>
<evidence type="ECO:0000313" key="3">
    <source>
        <dbReference type="Proteomes" id="UP000184080"/>
    </source>
</evidence>
<protein>
    <submittedName>
        <fullName evidence="2">DNA-binding transcriptional regulator, XRE-family HTH domain</fullName>
    </submittedName>
</protein>
<dbReference type="STRING" id="1121298.SAMN05444401_3620"/>
<dbReference type="SMART" id="SM00530">
    <property type="entry name" value="HTH_XRE"/>
    <property type="match status" value="1"/>
</dbReference>
<organism evidence="2 3">
    <name type="scientific">Clostridium amylolyticum</name>
    <dbReference type="NCBI Taxonomy" id="1121298"/>
    <lineage>
        <taxon>Bacteria</taxon>
        <taxon>Bacillati</taxon>
        <taxon>Bacillota</taxon>
        <taxon>Clostridia</taxon>
        <taxon>Eubacteriales</taxon>
        <taxon>Clostridiaceae</taxon>
        <taxon>Clostridium</taxon>
    </lineage>
</organism>
<dbReference type="InterPro" id="IPR001387">
    <property type="entry name" value="Cro/C1-type_HTH"/>
</dbReference>
<feature type="domain" description="HTH cro/C1-type" evidence="1">
    <location>
        <begin position="14"/>
        <end position="67"/>
    </location>
</feature>
<evidence type="ECO:0000259" key="1">
    <source>
        <dbReference type="PROSITE" id="PS50943"/>
    </source>
</evidence>
<keyword evidence="2" id="KW-0238">DNA-binding</keyword>
<name>A0A1M6LFI6_9CLOT</name>
<dbReference type="Pfam" id="PF01381">
    <property type="entry name" value="HTH_3"/>
    <property type="match status" value="1"/>
</dbReference>
<dbReference type="RefSeq" id="WP_073009993.1">
    <property type="nucleotide sequence ID" value="NZ_FQZO01000007.1"/>
</dbReference>
<evidence type="ECO:0000313" key="2">
    <source>
        <dbReference type="EMBL" id="SHJ69991.1"/>
    </source>
</evidence>
<dbReference type="PROSITE" id="PS50943">
    <property type="entry name" value="HTH_CROC1"/>
    <property type="match status" value="1"/>
</dbReference>
<dbReference type="SUPFAM" id="SSF47413">
    <property type="entry name" value="lambda repressor-like DNA-binding domains"/>
    <property type="match status" value="1"/>
</dbReference>
<dbReference type="CDD" id="cd00093">
    <property type="entry name" value="HTH_XRE"/>
    <property type="match status" value="1"/>
</dbReference>
<dbReference type="Proteomes" id="UP000184080">
    <property type="component" value="Unassembled WGS sequence"/>
</dbReference>
<proteinExistence type="predicted"/>
<dbReference type="EMBL" id="FQZO01000007">
    <property type="protein sequence ID" value="SHJ69991.1"/>
    <property type="molecule type" value="Genomic_DNA"/>
</dbReference>
<dbReference type="InterPro" id="IPR010982">
    <property type="entry name" value="Lambda_DNA-bd_dom_sf"/>
</dbReference>
<reference evidence="2 3" key="1">
    <citation type="submission" date="2016-11" db="EMBL/GenBank/DDBJ databases">
        <authorList>
            <person name="Jaros S."/>
            <person name="Januszkiewicz K."/>
            <person name="Wedrychowicz H."/>
        </authorList>
    </citation>
    <scope>NUCLEOTIDE SEQUENCE [LARGE SCALE GENOMIC DNA]</scope>
    <source>
        <strain evidence="2 3">DSM 21864</strain>
    </source>
</reference>
<keyword evidence="3" id="KW-1185">Reference proteome</keyword>
<accession>A0A1M6LFI6</accession>
<gene>
    <name evidence="2" type="ORF">SAMN05444401_3620</name>
</gene>
<dbReference type="OrthoDB" id="1796720at2"/>